<keyword evidence="2" id="KW-1185">Reference proteome</keyword>
<protein>
    <submittedName>
        <fullName evidence="1">Uncharacterized protein</fullName>
    </submittedName>
</protein>
<proteinExistence type="predicted"/>
<evidence type="ECO:0000313" key="2">
    <source>
        <dbReference type="Proteomes" id="UP001070176"/>
    </source>
</evidence>
<organism evidence="1 2">
    <name type="scientific">Chryseobacterium luquanense</name>
    <dbReference type="NCBI Taxonomy" id="2983766"/>
    <lineage>
        <taxon>Bacteria</taxon>
        <taxon>Pseudomonadati</taxon>
        <taxon>Bacteroidota</taxon>
        <taxon>Flavobacteriia</taxon>
        <taxon>Flavobacteriales</taxon>
        <taxon>Weeksellaceae</taxon>
        <taxon>Chryseobacterium group</taxon>
        <taxon>Chryseobacterium</taxon>
    </lineage>
</organism>
<accession>A0ABT3XXZ4</accession>
<dbReference type="Proteomes" id="UP001070176">
    <property type="component" value="Unassembled WGS sequence"/>
</dbReference>
<comment type="caution">
    <text evidence="1">The sequence shown here is derived from an EMBL/GenBank/DDBJ whole genome shotgun (WGS) entry which is preliminary data.</text>
</comment>
<sequence length="82" mass="9208">MIEVNCINVTGAKLTSKKIDLKPKAHNLNVTYWAYNKDGKYENSVIPVVAGYYVDPRDSSTDNAIFIVPQSEEPNVSVRKLH</sequence>
<dbReference type="RefSeq" id="WP_267279444.1">
    <property type="nucleotide sequence ID" value="NZ_JAOVZV010000001.1"/>
</dbReference>
<name>A0ABT3XXZ4_9FLAO</name>
<evidence type="ECO:0000313" key="1">
    <source>
        <dbReference type="EMBL" id="MCX8530760.1"/>
    </source>
</evidence>
<dbReference type="EMBL" id="JAOVZV010000001">
    <property type="protein sequence ID" value="MCX8530760.1"/>
    <property type="molecule type" value="Genomic_DNA"/>
</dbReference>
<gene>
    <name evidence="1" type="ORF">OEA66_00155</name>
</gene>
<reference evidence="1" key="1">
    <citation type="submission" date="2022-10" db="EMBL/GenBank/DDBJ databases">
        <title>Chryseobacterium sp. nov., a novel bacterial species.</title>
        <authorList>
            <person name="Cao Y."/>
        </authorList>
    </citation>
    <scope>NUCLEOTIDE SEQUENCE</scope>
    <source>
        <strain evidence="1">KC 927</strain>
    </source>
</reference>